<evidence type="ECO:0000256" key="8">
    <source>
        <dbReference type="ARBA" id="ARBA00023049"/>
    </source>
</evidence>
<dbReference type="InterPro" id="IPR000642">
    <property type="entry name" value="Peptidase_M41"/>
</dbReference>
<dbReference type="Gene3D" id="1.20.58.760">
    <property type="entry name" value="Peptidase M41"/>
    <property type="match status" value="1"/>
</dbReference>
<evidence type="ECO:0000256" key="6">
    <source>
        <dbReference type="ARBA" id="ARBA00022833"/>
    </source>
</evidence>
<dbReference type="SUPFAM" id="SSF140990">
    <property type="entry name" value="FtsH protease domain-like"/>
    <property type="match status" value="1"/>
</dbReference>
<comment type="similarity">
    <text evidence="10">Belongs to the AAA ATPase family.</text>
</comment>
<keyword evidence="5 9" id="KW-0378">Hydrolase</keyword>
<keyword evidence="2 9" id="KW-0645">Protease</keyword>
<dbReference type="Gene3D" id="1.10.8.60">
    <property type="match status" value="1"/>
</dbReference>
<feature type="domain" description="AAA+ ATPase" evidence="11">
    <location>
        <begin position="236"/>
        <end position="377"/>
    </location>
</feature>
<protein>
    <recommendedName>
        <fullName evidence="9">ATP-dependent zinc metalloprotease FtsH</fullName>
        <ecNumber evidence="9">3.4.24.-</ecNumber>
    </recommendedName>
</protein>
<dbReference type="Proteomes" id="UP001204376">
    <property type="component" value="Unassembled WGS sequence"/>
</dbReference>
<feature type="active site" evidence="9">
    <location>
        <position position="469"/>
    </location>
</feature>
<keyword evidence="9" id="KW-1133">Transmembrane helix</keyword>
<comment type="function">
    <text evidence="9">Acts as a processive, ATP-dependent zinc metallopeptidase for both cytoplasmic and membrane proteins. Plays a role in the quality control of integral membrane proteins.</text>
</comment>
<dbReference type="HAMAP" id="MF_01458">
    <property type="entry name" value="FtsH"/>
    <property type="match status" value="1"/>
</dbReference>
<dbReference type="Pfam" id="PF06480">
    <property type="entry name" value="FtsH_ext"/>
    <property type="match status" value="1"/>
</dbReference>
<dbReference type="Gene3D" id="3.40.50.300">
    <property type="entry name" value="P-loop containing nucleotide triphosphate hydrolases"/>
    <property type="match status" value="1"/>
</dbReference>
<dbReference type="EC" id="3.4.24.-" evidence="9"/>
<dbReference type="InterPro" id="IPR003960">
    <property type="entry name" value="ATPase_AAA_CS"/>
</dbReference>
<dbReference type="Pfam" id="PF01434">
    <property type="entry name" value="Peptidase_M41"/>
    <property type="match status" value="1"/>
</dbReference>
<dbReference type="PROSITE" id="PS00674">
    <property type="entry name" value="AAA"/>
    <property type="match status" value="1"/>
</dbReference>
<feature type="binding site" evidence="9">
    <location>
        <position position="472"/>
    </location>
    <ligand>
        <name>Zn(2+)</name>
        <dbReference type="ChEBI" id="CHEBI:29105"/>
        <note>catalytic</note>
    </ligand>
</feature>
<dbReference type="InterPro" id="IPR050928">
    <property type="entry name" value="ATP-dep_Zn_Metalloprotease"/>
</dbReference>
<comment type="caution">
    <text evidence="9">Lacks conserved residue(s) required for the propagation of feature annotation.</text>
</comment>
<dbReference type="InterPro" id="IPR037219">
    <property type="entry name" value="Peptidase_M41-like"/>
</dbReference>
<reference evidence="12 13" key="1">
    <citation type="submission" date="2022-07" db="EMBL/GenBank/DDBJ databases">
        <title>Mucilaginibacter sp. JC4.</title>
        <authorList>
            <person name="Le V."/>
            <person name="Ko S.-R."/>
            <person name="Ahn C.-Y."/>
            <person name="Oh H.-M."/>
        </authorList>
    </citation>
    <scope>NUCLEOTIDE SEQUENCE [LARGE SCALE GENOMIC DNA]</scope>
    <source>
        <strain evidence="12 13">JC4</strain>
    </source>
</reference>
<keyword evidence="6 9" id="KW-0862">Zinc</keyword>
<dbReference type="RefSeq" id="WP_256539344.1">
    <property type="nucleotide sequence ID" value="NZ_JANHOH010000002.1"/>
</dbReference>
<evidence type="ECO:0000256" key="3">
    <source>
        <dbReference type="ARBA" id="ARBA00022723"/>
    </source>
</evidence>
<comment type="caution">
    <text evidence="12">The sequence shown here is derived from an EMBL/GenBank/DDBJ whole genome shotgun (WGS) entry which is preliminary data.</text>
</comment>
<comment type="similarity">
    <text evidence="1 9">In the C-terminal section; belongs to the peptidase M41 family.</text>
</comment>
<dbReference type="Pfam" id="PF17862">
    <property type="entry name" value="AAA_lid_3"/>
    <property type="match status" value="1"/>
</dbReference>
<dbReference type="InterPro" id="IPR005936">
    <property type="entry name" value="FtsH"/>
</dbReference>
<feature type="binding site" evidence="9">
    <location>
        <begin position="244"/>
        <end position="251"/>
    </location>
    <ligand>
        <name>ATP</name>
        <dbReference type="ChEBI" id="CHEBI:30616"/>
    </ligand>
</feature>
<dbReference type="PANTHER" id="PTHR43655">
    <property type="entry name" value="ATP-DEPENDENT PROTEASE"/>
    <property type="match status" value="1"/>
</dbReference>
<evidence type="ECO:0000259" key="11">
    <source>
        <dbReference type="SMART" id="SM00382"/>
    </source>
</evidence>
<keyword evidence="7 9" id="KW-0067">ATP-binding</keyword>
<comment type="cofactor">
    <cofactor evidence="9">
        <name>Zn(2+)</name>
        <dbReference type="ChEBI" id="CHEBI:29105"/>
    </cofactor>
    <text evidence="9">Binds 1 zinc ion per subunit.</text>
</comment>
<evidence type="ECO:0000313" key="13">
    <source>
        <dbReference type="Proteomes" id="UP001204376"/>
    </source>
</evidence>
<keyword evidence="9" id="KW-0472">Membrane</keyword>
<dbReference type="InterPro" id="IPR003959">
    <property type="entry name" value="ATPase_AAA_core"/>
</dbReference>
<dbReference type="EMBL" id="JANHOH010000002">
    <property type="protein sequence ID" value="MCQ6959156.1"/>
    <property type="molecule type" value="Genomic_DNA"/>
</dbReference>
<organism evidence="12 13">
    <name type="scientific">Mucilaginibacter aquariorum</name>
    <dbReference type="NCBI Taxonomy" id="2967225"/>
    <lineage>
        <taxon>Bacteria</taxon>
        <taxon>Pseudomonadati</taxon>
        <taxon>Bacteroidota</taxon>
        <taxon>Sphingobacteriia</taxon>
        <taxon>Sphingobacteriales</taxon>
        <taxon>Sphingobacteriaceae</taxon>
        <taxon>Mucilaginibacter</taxon>
    </lineage>
</organism>
<dbReference type="SUPFAM" id="SSF52540">
    <property type="entry name" value="P-loop containing nucleoside triphosphate hydrolases"/>
    <property type="match status" value="1"/>
</dbReference>
<name>A0ABT1T3H9_9SPHI</name>
<evidence type="ECO:0000256" key="1">
    <source>
        <dbReference type="ARBA" id="ARBA00010044"/>
    </source>
</evidence>
<proteinExistence type="inferred from homology"/>
<keyword evidence="9" id="KW-0812">Transmembrane</keyword>
<dbReference type="InterPro" id="IPR003593">
    <property type="entry name" value="AAA+_ATPase"/>
</dbReference>
<dbReference type="GO" id="GO:0008237">
    <property type="term" value="F:metallopeptidase activity"/>
    <property type="evidence" value="ECO:0007669"/>
    <property type="project" value="UniProtKB-KW"/>
</dbReference>
<dbReference type="Pfam" id="PF00004">
    <property type="entry name" value="AAA"/>
    <property type="match status" value="1"/>
</dbReference>
<feature type="binding site" evidence="9">
    <location>
        <position position="543"/>
    </location>
    <ligand>
        <name>Zn(2+)</name>
        <dbReference type="ChEBI" id="CHEBI:29105"/>
        <note>catalytic</note>
    </ligand>
</feature>
<keyword evidence="8 9" id="KW-0482">Metalloprotease</keyword>
<evidence type="ECO:0000313" key="12">
    <source>
        <dbReference type="EMBL" id="MCQ6959156.1"/>
    </source>
</evidence>
<evidence type="ECO:0000256" key="5">
    <source>
        <dbReference type="ARBA" id="ARBA00022801"/>
    </source>
</evidence>
<gene>
    <name evidence="9 12" type="primary">ftsH</name>
    <name evidence="12" type="ORF">NPE20_14360</name>
</gene>
<evidence type="ECO:0000256" key="10">
    <source>
        <dbReference type="RuleBase" id="RU003651"/>
    </source>
</evidence>
<comment type="similarity">
    <text evidence="9">In the central section; belongs to the AAA ATPase family.</text>
</comment>
<evidence type="ECO:0000256" key="2">
    <source>
        <dbReference type="ARBA" id="ARBA00022670"/>
    </source>
</evidence>
<dbReference type="InterPro" id="IPR027417">
    <property type="entry name" value="P-loop_NTPase"/>
</dbReference>
<comment type="subunit">
    <text evidence="9">Homohexamer.</text>
</comment>
<evidence type="ECO:0000256" key="4">
    <source>
        <dbReference type="ARBA" id="ARBA00022741"/>
    </source>
</evidence>
<feature type="binding site" evidence="9">
    <location>
        <position position="468"/>
    </location>
    <ligand>
        <name>Zn(2+)</name>
        <dbReference type="ChEBI" id="CHEBI:29105"/>
        <note>catalytic</note>
    </ligand>
</feature>
<keyword evidence="9" id="KW-1003">Cell membrane</keyword>
<dbReference type="InterPro" id="IPR011546">
    <property type="entry name" value="Pept_M41_FtsH_extracell"/>
</dbReference>
<evidence type="ECO:0000256" key="9">
    <source>
        <dbReference type="HAMAP-Rule" id="MF_01458"/>
    </source>
</evidence>
<dbReference type="InterPro" id="IPR041569">
    <property type="entry name" value="AAA_lid_3"/>
</dbReference>
<dbReference type="NCBIfam" id="TIGR01241">
    <property type="entry name" value="FtsH_fam"/>
    <property type="match status" value="1"/>
</dbReference>
<comment type="subcellular location">
    <subcellularLocation>
        <location evidence="9">Cell membrane</location>
        <topology evidence="9">Multi-pass membrane protein</topology>
        <orientation evidence="9">Cytoplasmic side</orientation>
    </subcellularLocation>
</comment>
<dbReference type="CDD" id="cd19501">
    <property type="entry name" value="RecA-like_FtsH"/>
    <property type="match status" value="1"/>
</dbReference>
<keyword evidence="3 9" id="KW-0479">Metal-binding</keyword>
<keyword evidence="13" id="KW-1185">Reference proteome</keyword>
<dbReference type="Gene3D" id="3.40.1690.20">
    <property type="match status" value="1"/>
</dbReference>
<evidence type="ECO:0000256" key="7">
    <source>
        <dbReference type="ARBA" id="ARBA00022840"/>
    </source>
</evidence>
<feature type="transmembrane region" description="Helical" evidence="9">
    <location>
        <begin position="21"/>
        <end position="41"/>
    </location>
</feature>
<keyword evidence="4 9" id="KW-0547">Nucleotide-binding</keyword>
<dbReference type="PANTHER" id="PTHR43655:SF2">
    <property type="entry name" value="AFG3 LIKE MATRIX AAA PEPTIDASE SUBUNIT 2, ISOFORM A"/>
    <property type="match status" value="1"/>
</dbReference>
<accession>A0ABT1T3H9</accession>
<sequence>MKPQKPQKTKNFRKVPAKDRFSWLWVYILLLLFAIVLPYFISSRAVSGQQITWQQFQNDMLRRNAVEKLDVLNNERVNVYIKKSFSAEKAFEKVFKPLFGDSLNTGPHFYFNIGSVDSFERKMDEAERGTPIPQRIPVAYNYSSGSSGFWNIAAWLLPVILLYFFIRFALQRTGGLEGGGSSVFNFGKSPATLIEKENSNITFADVAGLDEAQIEVKEIVDFLKSPESFTKLGAKIPKGVILVGPPGTGKTLLAKAVAGEAQVPFFSISGSAFVEMFVGVGASRVRSLFQQAKEKAPCIIFIDEIDAIGRSRGKGAFLGGANDERESTLNQLLTEMDGFGTNTGVIVLAATNRADMLDPALVRTGRFDRHIYLELPNMNERASIFKVHMRCLILEEDIDTVFLAGQTPGFSGADIANICNEAALIAARRKGLKINKQDFMDAIDRVIAGVEKKSKIISPQEKKIIAYHEAGHAVLSWLLKQVDSLVKVSIIPRGKSLGAAWYLPEEKQLRGESAFMEHLSATLGGRAAEEIIFGEVSSGALDDLEKATKEAYMMVVYYGFNKKLGNVSYFDSTGRTEGALQKPFSEDTGKLIDEEIRKLINECYMTAKTVLGENKVALTSVAELLLKKEVIYKEDLENILGKRNANTAIGQQASAVAG</sequence>
<dbReference type="SMART" id="SM00382">
    <property type="entry name" value="AAA"/>
    <property type="match status" value="1"/>
</dbReference>